<gene>
    <name evidence="1" type="ORF">ACD_71C00211G0002</name>
</gene>
<protein>
    <submittedName>
        <fullName evidence="1">Uncharacterized protein</fullName>
    </submittedName>
</protein>
<name>K1YMN6_9BACT</name>
<dbReference type="EMBL" id="AMFJ01028942">
    <property type="protein sequence ID" value="EKD44215.1"/>
    <property type="molecule type" value="Genomic_DNA"/>
</dbReference>
<proteinExistence type="predicted"/>
<dbReference type="AlphaFoldDB" id="K1YMN6"/>
<organism evidence="1">
    <name type="scientific">uncultured bacterium</name>
    <name type="common">gcode 4</name>
    <dbReference type="NCBI Taxonomy" id="1234023"/>
    <lineage>
        <taxon>Bacteria</taxon>
        <taxon>environmental samples</taxon>
    </lineage>
</organism>
<accession>K1YMN6</accession>
<evidence type="ECO:0000313" key="1">
    <source>
        <dbReference type="EMBL" id="EKD44215.1"/>
    </source>
</evidence>
<sequence length="102" mass="11935">MLKVLDIEASHDKEKVSFVLKQIKTFINPSDCGCVDFSLTDDVYNEILTTSGDVKWMLLRNNNTLQDELTEISLWVISEFYRILNGKTQWTIQSRNITEERF</sequence>
<reference evidence="1" key="1">
    <citation type="journal article" date="2012" name="Science">
        <title>Fermentation, hydrogen, and sulfur metabolism in multiple uncultivated bacterial phyla.</title>
        <authorList>
            <person name="Wrighton K.C."/>
            <person name="Thomas B.C."/>
            <person name="Sharon I."/>
            <person name="Miller C.S."/>
            <person name="Castelle C.J."/>
            <person name="VerBerkmoes N.C."/>
            <person name="Wilkins M.J."/>
            <person name="Hettich R.L."/>
            <person name="Lipton M.S."/>
            <person name="Williams K.H."/>
            <person name="Long P.E."/>
            <person name="Banfield J.F."/>
        </authorList>
    </citation>
    <scope>NUCLEOTIDE SEQUENCE [LARGE SCALE GENOMIC DNA]</scope>
</reference>
<comment type="caution">
    <text evidence="1">The sequence shown here is derived from an EMBL/GenBank/DDBJ whole genome shotgun (WGS) entry which is preliminary data.</text>
</comment>